<dbReference type="InterPro" id="IPR042122">
    <property type="entry name" value="Ser_AcTrfase_N_sf"/>
</dbReference>
<gene>
    <name evidence="11" type="ORF">WM40_20210</name>
</gene>
<dbReference type="EC" id="2.3.1.30" evidence="3"/>
<dbReference type="Gene3D" id="1.10.3130.10">
    <property type="entry name" value="serine acetyltransferase, domain 1"/>
    <property type="match status" value="1"/>
</dbReference>
<evidence type="ECO:0000256" key="5">
    <source>
        <dbReference type="ARBA" id="ARBA00022605"/>
    </source>
</evidence>
<dbReference type="InterPro" id="IPR010493">
    <property type="entry name" value="Ser_AcTrfase_N"/>
</dbReference>
<dbReference type="InterPro" id="IPR011004">
    <property type="entry name" value="Trimer_LpxA-like_sf"/>
</dbReference>
<proteinExistence type="inferred from homology"/>
<dbReference type="Gene3D" id="2.160.10.10">
    <property type="entry name" value="Hexapeptide repeat proteins"/>
    <property type="match status" value="1"/>
</dbReference>
<comment type="pathway">
    <text evidence="1">Amino-acid biosynthesis; L-cysteine biosynthesis; L-cysteine from L-serine: step 1/2.</text>
</comment>
<name>A0A0F5JXB2_9BURK</name>
<evidence type="ECO:0000256" key="4">
    <source>
        <dbReference type="ARBA" id="ARBA00018522"/>
    </source>
</evidence>
<accession>A0A0F5JXB2</accession>
<dbReference type="GO" id="GO:0006535">
    <property type="term" value="P:cysteine biosynthetic process from serine"/>
    <property type="evidence" value="ECO:0007669"/>
    <property type="project" value="InterPro"/>
</dbReference>
<feature type="domain" description="Serine acetyltransferase N-terminal" evidence="10">
    <location>
        <begin position="1"/>
        <end position="104"/>
    </location>
</feature>
<comment type="caution">
    <text evidence="11">The sequence shown here is derived from an EMBL/GenBank/DDBJ whole genome shotgun (WGS) entry which is preliminary data.</text>
</comment>
<keyword evidence="8" id="KW-0012">Acyltransferase</keyword>
<evidence type="ECO:0000256" key="8">
    <source>
        <dbReference type="ARBA" id="ARBA00023315"/>
    </source>
</evidence>
<keyword evidence="5" id="KW-0028">Amino-acid biosynthesis</keyword>
<protein>
    <recommendedName>
        <fullName evidence="4">Serine acetyltransferase</fullName>
        <ecNumber evidence="3">2.3.1.30</ecNumber>
    </recommendedName>
</protein>
<organism evidence="11 12">
    <name type="scientific">Robbsia andropogonis</name>
    <dbReference type="NCBI Taxonomy" id="28092"/>
    <lineage>
        <taxon>Bacteria</taxon>
        <taxon>Pseudomonadati</taxon>
        <taxon>Pseudomonadota</taxon>
        <taxon>Betaproteobacteria</taxon>
        <taxon>Burkholderiales</taxon>
        <taxon>Burkholderiaceae</taxon>
        <taxon>Robbsia</taxon>
    </lineage>
</organism>
<dbReference type="Pfam" id="PF06426">
    <property type="entry name" value="SATase_N"/>
    <property type="match status" value="1"/>
</dbReference>
<evidence type="ECO:0000313" key="11">
    <source>
        <dbReference type="EMBL" id="KKB61917.1"/>
    </source>
</evidence>
<dbReference type="InterPro" id="IPR005881">
    <property type="entry name" value="Ser_O-AcTrfase"/>
</dbReference>
<evidence type="ECO:0000256" key="3">
    <source>
        <dbReference type="ARBA" id="ARBA00013266"/>
    </source>
</evidence>
<dbReference type="EMBL" id="LAQU01000028">
    <property type="protein sequence ID" value="KKB61917.1"/>
    <property type="molecule type" value="Genomic_DNA"/>
</dbReference>
<comment type="similarity">
    <text evidence="2">Belongs to the transferase hexapeptide repeat family.</text>
</comment>
<evidence type="ECO:0000259" key="10">
    <source>
        <dbReference type="SMART" id="SM00971"/>
    </source>
</evidence>
<dbReference type="UniPathway" id="UPA00136">
    <property type="reaction ID" value="UER00199"/>
</dbReference>
<evidence type="ECO:0000313" key="12">
    <source>
        <dbReference type="Proteomes" id="UP000033618"/>
    </source>
</evidence>
<dbReference type="NCBIfam" id="TIGR01172">
    <property type="entry name" value="cysE"/>
    <property type="match status" value="1"/>
</dbReference>
<dbReference type="Pfam" id="PF00132">
    <property type="entry name" value="Hexapep"/>
    <property type="match status" value="1"/>
</dbReference>
<keyword evidence="7" id="KW-0677">Repeat</keyword>
<dbReference type="InterPro" id="IPR045304">
    <property type="entry name" value="LbH_SAT"/>
</dbReference>
<dbReference type="PANTHER" id="PTHR42811">
    <property type="entry name" value="SERINE ACETYLTRANSFERASE"/>
    <property type="match status" value="1"/>
</dbReference>
<evidence type="ECO:0000256" key="1">
    <source>
        <dbReference type="ARBA" id="ARBA00004876"/>
    </source>
</evidence>
<dbReference type="OrthoDB" id="9801456at2"/>
<comment type="catalytic activity">
    <reaction evidence="9">
        <text>L-serine + acetyl-CoA = O-acetyl-L-serine + CoA</text>
        <dbReference type="Rhea" id="RHEA:24560"/>
        <dbReference type="ChEBI" id="CHEBI:33384"/>
        <dbReference type="ChEBI" id="CHEBI:57287"/>
        <dbReference type="ChEBI" id="CHEBI:57288"/>
        <dbReference type="ChEBI" id="CHEBI:58340"/>
        <dbReference type="EC" id="2.3.1.30"/>
    </reaction>
</comment>
<dbReference type="SUPFAM" id="SSF51161">
    <property type="entry name" value="Trimeric LpxA-like enzymes"/>
    <property type="match status" value="1"/>
</dbReference>
<keyword evidence="6" id="KW-0808">Transferase</keyword>
<evidence type="ECO:0000256" key="2">
    <source>
        <dbReference type="ARBA" id="ARBA00007274"/>
    </source>
</evidence>
<dbReference type="GO" id="GO:0009001">
    <property type="term" value="F:serine O-acetyltransferase activity"/>
    <property type="evidence" value="ECO:0007669"/>
    <property type="project" value="UniProtKB-EC"/>
</dbReference>
<evidence type="ECO:0000256" key="6">
    <source>
        <dbReference type="ARBA" id="ARBA00022679"/>
    </source>
</evidence>
<dbReference type="Proteomes" id="UP000033618">
    <property type="component" value="Unassembled WGS sequence"/>
</dbReference>
<dbReference type="SMART" id="SM00971">
    <property type="entry name" value="SATase_N"/>
    <property type="match status" value="1"/>
</dbReference>
<evidence type="ECO:0000256" key="9">
    <source>
        <dbReference type="ARBA" id="ARBA00049486"/>
    </source>
</evidence>
<dbReference type="FunFam" id="2.160.10.10:FF:000002">
    <property type="entry name" value="Serine acetyltransferase"/>
    <property type="match status" value="1"/>
</dbReference>
<dbReference type="NCBIfam" id="NF041874">
    <property type="entry name" value="EPS_EpsC"/>
    <property type="match status" value="1"/>
</dbReference>
<dbReference type="GO" id="GO:0005737">
    <property type="term" value="C:cytoplasm"/>
    <property type="evidence" value="ECO:0007669"/>
    <property type="project" value="InterPro"/>
</dbReference>
<dbReference type="PROSITE" id="PS00101">
    <property type="entry name" value="HEXAPEP_TRANSFERASES"/>
    <property type="match status" value="1"/>
</dbReference>
<dbReference type="InterPro" id="IPR018357">
    <property type="entry name" value="Hexapep_transf_CS"/>
</dbReference>
<dbReference type="InterPro" id="IPR053376">
    <property type="entry name" value="Serine_acetyltransferase"/>
</dbReference>
<sequence>MWDRIRGEAFALAEAEPLLSMRLSHRILQWSTPAHMLAASLAARLASSDLPETALRELFVTEMADGGILAAATRDIAAVIGRDPSSPSPLQVVLNQKGFHGLQIQRVAHRLWHAGRSGFALTLTNDASMRFGVDIHPAARIGSGVMLDHATGIVIGETAVLGDDVSILQNVTLGGTGKECGDRHPKVRDGVMLGAGATVLGNIEIGAFAKVAAGSVVLSAVPPHCTVAGVPARIVRRLTDDTVPAKEMCQKI</sequence>
<dbReference type="InterPro" id="IPR001451">
    <property type="entry name" value="Hexapep"/>
</dbReference>
<dbReference type="STRING" id="28092.WM40_20210"/>
<dbReference type="AlphaFoldDB" id="A0A0F5JXB2"/>
<dbReference type="PATRIC" id="fig|28092.6.peg.4752"/>
<keyword evidence="12" id="KW-1185">Reference proteome</keyword>
<reference evidence="11 12" key="1">
    <citation type="submission" date="2015-03" db="EMBL/GenBank/DDBJ databases">
        <title>Draft Genome Sequence of Burkholderia andropogonis type strain ICMP2807, isolated from Sorghum bicolor.</title>
        <authorList>
            <person name="Lopes-Santos L."/>
            <person name="Castro D.B."/>
            <person name="Ottoboni L.M."/>
            <person name="Park D."/>
            <person name="Weirc B.S."/>
            <person name="Destefano S.A."/>
        </authorList>
    </citation>
    <scope>NUCLEOTIDE SEQUENCE [LARGE SCALE GENOMIC DNA]</scope>
    <source>
        <strain evidence="11 12">ICMP2807</strain>
    </source>
</reference>
<evidence type="ECO:0000256" key="7">
    <source>
        <dbReference type="ARBA" id="ARBA00022737"/>
    </source>
</evidence>
<dbReference type="CDD" id="cd03354">
    <property type="entry name" value="LbH_SAT"/>
    <property type="match status" value="1"/>
</dbReference>